<dbReference type="GO" id="GO:0006310">
    <property type="term" value="P:DNA recombination"/>
    <property type="evidence" value="ECO:0007669"/>
    <property type="project" value="UniProtKB-ARBA"/>
</dbReference>
<dbReference type="Gene3D" id="2.40.50.140">
    <property type="entry name" value="Nucleic acid-binding proteins"/>
    <property type="match status" value="1"/>
</dbReference>
<dbReference type="Pfam" id="PF25051">
    <property type="entry name" value="WHD_MCM8"/>
    <property type="match status" value="1"/>
</dbReference>
<dbReference type="PRINTS" id="PR01657">
    <property type="entry name" value="MCMFAMILY"/>
</dbReference>
<dbReference type="GO" id="GO:0005656">
    <property type="term" value="C:nuclear pre-replicative complex"/>
    <property type="evidence" value="ECO:0007669"/>
    <property type="project" value="UniProtKB-ARBA"/>
</dbReference>
<dbReference type="SUPFAM" id="SSF52540">
    <property type="entry name" value="P-loop containing nucleoside triphosphate hydrolases"/>
    <property type="match status" value="1"/>
</dbReference>
<dbReference type="EC" id="3.6.4.12" evidence="3"/>
<evidence type="ECO:0000256" key="2">
    <source>
        <dbReference type="ARBA" id="ARBA00008010"/>
    </source>
</evidence>
<dbReference type="InterPro" id="IPR056875">
    <property type="entry name" value="MCM8/REC_WHD"/>
</dbReference>
<dbReference type="PROSITE" id="PS00847">
    <property type="entry name" value="MCM_1"/>
    <property type="match status" value="1"/>
</dbReference>
<dbReference type="InterPro" id="IPR031327">
    <property type="entry name" value="MCM"/>
</dbReference>
<dbReference type="CDD" id="cd22247">
    <property type="entry name" value="MCM8_WHD"/>
    <property type="match status" value="1"/>
</dbReference>
<dbReference type="AlphaFoldDB" id="A0AAD5TYG0"/>
<dbReference type="PROSITE" id="PS50051">
    <property type="entry name" value="MCM_2"/>
    <property type="match status" value="1"/>
</dbReference>
<dbReference type="InterPro" id="IPR012340">
    <property type="entry name" value="NA-bd_OB-fold"/>
</dbReference>
<keyword evidence="6 9" id="KW-0238">DNA-binding</keyword>
<reference evidence="12" key="1">
    <citation type="submission" date="2020-05" db="EMBL/GenBank/DDBJ databases">
        <title>Phylogenomic resolution of chytrid fungi.</title>
        <authorList>
            <person name="Stajich J.E."/>
            <person name="Amses K."/>
            <person name="Simmons R."/>
            <person name="Seto K."/>
            <person name="Myers J."/>
            <person name="Bonds A."/>
            <person name="Quandt C.A."/>
            <person name="Barry K."/>
            <person name="Liu P."/>
            <person name="Grigoriev I."/>
            <person name="Longcore J.E."/>
            <person name="James T.Y."/>
        </authorList>
    </citation>
    <scope>NUCLEOTIDE SEQUENCE</scope>
    <source>
        <strain evidence="12">JEL0476</strain>
    </source>
</reference>
<dbReference type="EMBL" id="JADGJW010000749">
    <property type="protein sequence ID" value="KAJ3213076.1"/>
    <property type="molecule type" value="Genomic_DNA"/>
</dbReference>
<comment type="subcellular location">
    <subcellularLocation>
        <location evidence="1">Nucleus</location>
    </subcellularLocation>
</comment>
<dbReference type="InterPro" id="IPR018525">
    <property type="entry name" value="MCM_CS"/>
</dbReference>
<evidence type="ECO:0000259" key="11">
    <source>
        <dbReference type="PROSITE" id="PS50051"/>
    </source>
</evidence>
<dbReference type="InterPro" id="IPR041562">
    <property type="entry name" value="MCM_lid"/>
</dbReference>
<feature type="non-terminal residue" evidence="12">
    <location>
        <position position="770"/>
    </location>
</feature>
<gene>
    <name evidence="12" type="primary">MCM8</name>
    <name evidence="12" type="ORF">HK099_007583</name>
</gene>
<evidence type="ECO:0000256" key="4">
    <source>
        <dbReference type="ARBA" id="ARBA00022741"/>
    </source>
</evidence>
<proteinExistence type="inferred from homology"/>
<dbReference type="Gene3D" id="3.40.50.300">
    <property type="entry name" value="P-loop containing nucleotide triphosphate hydrolases"/>
    <property type="match status" value="1"/>
</dbReference>
<dbReference type="GO" id="GO:0043596">
    <property type="term" value="C:nuclear replication fork"/>
    <property type="evidence" value="ECO:0007669"/>
    <property type="project" value="UniProtKB-ARBA"/>
</dbReference>
<keyword evidence="4 9" id="KW-0547">Nucleotide-binding</keyword>
<dbReference type="Pfam" id="PF17855">
    <property type="entry name" value="MCM_lid"/>
    <property type="match status" value="1"/>
</dbReference>
<evidence type="ECO:0000256" key="9">
    <source>
        <dbReference type="RuleBase" id="RU004070"/>
    </source>
</evidence>
<dbReference type="GO" id="GO:0005524">
    <property type="term" value="F:ATP binding"/>
    <property type="evidence" value="ECO:0007669"/>
    <property type="project" value="UniProtKB-KW"/>
</dbReference>
<evidence type="ECO:0000256" key="3">
    <source>
        <dbReference type="ARBA" id="ARBA00012551"/>
    </source>
</evidence>
<dbReference type="GO" id="GO:0003697">
    <property type="term" value="F:single-stranded DNA binding"/>
    <property type="evidence" value="ECO:0007669"/>
    <property type="project" value="TreeGrafter"/>
</dbReference>
<feature type="region of interest" description="Disordered" evidence="10">
    <location>
        <begin position="1"/>
        <end position="25"/>
    </location>
</feature>
<dbReference type="GO" id="GO:0042555">
    <property type="term" value="C:MCM complex"/>
    <property type="evidence" value="ECO:0007669"/>
    <property type="project" value="UniProtKB-ARBA"/>
</dbReference>
<dbReference type="InterPro" id="IPR003593">
    <property type="entry name" value="AAA+_ATPase"/>
</dbReference>
<dbReference type="InterPro" id="IPR001208">
    <property type="entry name" value="MCM_dom"/>
</dbReference>
<dbReference type="InterPro" id="IPR027417">
    <property type="entry name" value="P-loop_NTPase"/>
</dbReference>
<sequence length="770" mass="86909">MPKESSNLSMSNKKKTSSYIRGRSSNKNASVNRFSVSQSQSTQPNKTNQNIINCPYVFWQMYFKNELYVNNHLFLPEIEGFIDFFENDNDEYIDLSDYKEKLFILVEYRLLRDHCKLEGWDTKLKTQPLEFLPLISLAASEVFHKTKAFNKQYKTKCLVRVINLDKLTHLKNLKSNLMGNFIQIRGSVVRVEYFVDGKYQLPSKCSTFSCKGKSFSPQRGVEADGKTKTMDWQKIRIQEKLADDQVDSGRIPRTVECEVTEDLVDLVAPGDVISVSGIVKMHATEEGKGKPNQTQMYILYIDVNSLVKASTNPGETLDEDDEGSSGFTKDFISFSTKDLMGIREIKRFGGNNVFRLLVNSLCPAIFGHELVKAGLILGLLGGRKRTNASNKDINIRGDPHILVVGDPGLGKSQMLSAAVKAAPRGVFVCGNSTTTSGLTVTMTKDSETGETALEAGALVLGDQGICCIDEFDKMGEHQALLEAMEQQSISIAKAGIVCNLPARTSVIAAANPVGGHYKVFDNFLYFNALLSRFDLVFILLDKPDVEKDKFISDHIMKVHAGGFKKKERTIYQNIGSNKVQSQIRFNGDELQLEESLKIHSSEVFEPIPVSLLRKYIAYARKYCRPKLTVEASAILQEFYLDLRNKYRSVDTIPITTRQLESMIRLSEARAKAELREFVDKYDAIDVVELMKHSLMESYKDENNMLDFHRSQHGTGMSKKGEPKRFIAELNRISYQTCNKNFSYEELFSIAKGIKLNFTSFQDLIDSLNNQ</sequence>
<accession>A0AAD5TYG0</accession>
<evidence type="ECO:0000256" key="5">
    <source>
        <dbReference type="ARBA" id="ARBA00022840"/>
    </source>
</evidence>
<keyword evidence="7" id="KW-0539">Nucleus</keyword>
<dbReference type="InterPro" id="IPR033762">
    <property type="entry name" value="MCM_OB"/>
</dbReference>
<dbReference type="Proteomes" id="UP001211065">
    <property type="component" value="Unassembled WGS sequence"/>
</dbReference>
<dbReference type="Pfam" id="PF00493">
    <property type="entry name" value="MCM"/>
    <property type="match status" value="1"/>
</dbReference>
<name>A0AAD5TYG0_9FUNG</name>
<comment type="caution">
    <text evidence="12">The sequence shown here is derived from an EMBL/GenBank/DDBJ whole genome shotgun (WGS) entry which is preliminary data.</text>
</comment>
<keyword evidence="5 9" id="KW-0067">ATP-binding</keyword>
<evidence type="ECO:0000256" key="1">
    <source>
        <dbReference type="ARBA" id="ARBA00004123"/>
    </source>
</evidence>
<dbReference type="PANTHER" id="PTHR11630">
    <property type="entry name" value="DNA REPLICATION LICENSING FACTOR MCM FAMILY MEMBER"/>
    <property type="match status" value="1"/>
</dbReference>
<organism evidence="12 13">
    <name type="scientific">Clydaea vesicula</name>
    <dbReference type="NCBI Taxonomy" id="447962"/>
    <lineage>
        <taxon>Eukaryota</taxon>
        <taxon>Fungi</taxon>
        <taxon>Fungi incertae sedis</taxon>
        <taxon>Chytridiomycota</taxon>
        <taxon>Chytridiomycota incertae sedis</taxon>
        <taxon>Chytridiomycetes</taxon>
        <taxon>Lobulomycetales</taxon>
        <taxon>Lobulomycetaceae</taxon>
        <taxon>Clydaea</taxon>
    </lineage>
</organism>
<evidence type="ECO:0000256" key="10">
    <source>
        <dbReference type="SAM" id="MobiDB-lite"/>
    </source>
</evidence>
<dbReference type="SMART" id="SM00350">
    <property type="entry name" value="MCM"/>
    <property type="match status" value="1"/>
</dbReference>
<dbReference type="Pfam" id="PF17207">
    <property type="entry name" value="MCM_OB"/>
    <property type="match status" value="1"/>
</dbReference>
<dbReference type="GO" id="GO:0031261">
    <property type="term" value="C:DNA replication preinitiation complex"/>
    <property type="evidence" value="ECO:0007669"/>
    <property type="project" value="UniProtKB-ARBA"/>
</dbReference>
<feature type="domain" description="MCM C-terminal AAA(+) ATPase" evidence="11">
    <location>
        <begin position="353"/>
        <end position="555"/>
    </location>
</feature>
<protein>
    <recommendedName>
        <fullName evidence="3">DNA helicase</fullName>
        <ecNumber evidence="3">3.6.4.12</ecNumber>
    </recommendedName>
    <alternativeName>
        <fullName evidence="8">Minichromosome maintenance 8</fullName>
    </alternativeName>
</protein>
<dbReference type="SMART" id="SM00382">
    <property type="entry name" value="AAA"/>
    <property type="match status" value="1"/>
</dbReference>
<evidence type="ECO:0000313" key="13">
    <source>
        <dbReference type="Proteomes" id="UP001211065"/>
    </source>
</evidence>
<dbReference type="PANTHER" id="PTHR11630:SF47">
    <property type="entry name" value="DNA HELICASE MCM8"/>
    <property type="match status" value="1"/>
</dbReference>
<evidence type="ECO:0000313" key="12">
    <source>
        <dbReference type="EMBL" id="KAJ3213076.1"/>
    </source>
</evidence>
<dbReference type="GO" id="GO:0017116">
    <property type="term" value="F:single-stranded DNA helicase activity"/>
    <property type="evidence" value="ECO:0007669"/>
    <property type="project" value="TreeGrafter"/>
</dbReference>
<comment type="similarity">
    <text evidence="2 9">Belongs to the MCM family.</text>
</comment>
<dbReference type="SUPFAM" id="SSF50249">
    <property type="entry name" value="Nucleic acid-binding proteins"/>
    <property type="match status" value="1"/>
</dbReference>
<dbReference type="GO" id="GO:0006279">
    <property type="term" value="P:premeiotic DNA replication"/>
    <property type="evidence" value="ECO:0007669"/>
    <property type="project" value="UniProtKB-ARBA"/>
</dbReference>
<evidence type="ECO:0000256" key="8">
    <source>
        <dbReference type="ARBA" id="ARBA00042306"/>
    </source>
</evidence>
<keyword evidence="13" id="KW-1185">Reference proteome</keyword>
<evidence type="ECO:0000256" key="7">
    <source>
        <dbReference type="ARBA" id="ARBA00023242"/>
    </source>
</evidence>
<evidence type="ECO:0000256" key="6">
    <source>
        <dbReference type="ARBA" id="ARBA00023125"/>
    </source>
</evidence>